<dbReference type="Proteomes" id="UP001273209">
    <property type="component" value="Unassembled WGS sequence"/>
</dbReference>
<gene>
    <name evidence="2" type="ORF">Triagg1_5435</name>
</gene>
<dbReference type="AlphaFoldDB" id="A0AAE1M4V9"/>
<dbReference type="GeneID" id="87919854"/>
<feature type="compositionally biased region" description="Acidic residues" evidence="1">
    <location>
        <begin position="43"/>
        <end position="71"/>
    </location>
</feature>
<organism evidence="2 3">
    <name type="scientific">Trichoderma aggressivum f. europaeum</name>
    <dbReference type="NCBI Taxonomy" id="173218"/>
    <lineage>
        <taxon>Eukaryota</taxon>
        <taxon>Fungi</taxon>
        <taxon>Dikarya</taxon>
        <taxon>Ascomycota</taxon>
        <taxon>Pezizomycotina</taxon>
        <taxon>Sordariomycetes</taxon>
        <taxon>Hypocreomycetidae</taxon>
        <taxon>Hypocreales</taxon>
        <taxon>Hypocreaceae</taxon>
        <taxon>Trichoderma</taxon>
    </lineage>
</organism>
<evidence type="ECO:0000256" key="1">
    <source>
        <dbReference type="SAM" id="MobiDB-lite"/>
    </source>
</evidence>
<comment type="caution">
    <text evidence="2">The sequence shown here is derived from an EMBL/GenBank/DDBJ whole genome shotgun (WGS) entry which is preliminary data.</text>
</comment>
<feature type="compositionally biased region" description="Basic and acidic residues" evidence="1">
    <location>
        <begin position="16"/>
        <end position="33"/>
    </location>
</feature>
<protein>
    <submittedName>
        <fullName evidence="2">Uncharacterized protein</fullName>
    </submittedName>
</protein>
<feature type="region of interest" description="Disordered" evidence="1">
    <location>
        <begin position="16"/>
        <end position="71"/>
    </location>
</feature>
<proteinExistence type="predicted"/>
<dbReference type="RefSeq" id="XP_062755556.1">
    <property type="nucleotide sequence ID" value="XM_062899949.1"/>
</dbReference>
<reference evidence="2" key="1">
    <citation type="submission" date="2023-11" db="EMBL/GenBank/DDBJ databases">
        <title>The genome sequences of three competitors of mushroom-forming fungi.</title>
        <authorList>
            <person name="Beijen E."/>
            <person name="Ohm R.A."/>
        </authorList>
    </citation>
    <scope>NUCLEOTIDE SEQUENCE</scope>
    <source>
        <strain evidence="2">CBS 100526</strain>
    </source>
</reference>
<name>A0AAE1M4V9_9HYPO</name>
<dbReference type="EMBL" id="JAWRVG010000019">
    <property type="protein sequence ID" value="KAK4073155.1"/>
    <property type="molecule type" value="Genomic_DNA"/>
</dbReference>
<evidence type="ECO:0000313" key="2">
    <source>
        <dbReference type="EMBL" id="KAK4073155.1"/>
    </source>
</evidence>
<accession>A0AAE1M4V9</accession>
<keyword evidence="3" id="KW-1185">Reference proteome</keyword>
<evidence type="ECO:0000313" key="3">
    <source>
        <dbReference type="Proteomes" id="UP001273209"/>
    </source>
</evidence>
<sequence>MEEMLERYITAVKSDKSKRQQAKVLKDQVEDRKKQYKSNEAFSPEDMEGGSEHGDEGEESADEEFGLIGDE</sequence>